<protein>
    <submittedName>
        <fullName evidence="1">Ribonucleotide reductase of class Ia (Aerobic), beta subunit</fullName>
        <ecNumber evidence="1">1.17.4.1</ecNumber>
    </submittedName>
</protein>
<sequence>YLGNRRLKQLGYKTIGDTPNSVPWLDEQVNIKKEKNFFETKVTEYQSGSALEWEA</sequence>
<dbReference type="SUPFAM" id="SSF47240">
    <property type="entry name" value="Ferritin-like"/>
    <property type="match status" value="1"/>
</dbReference>
<dbReference type="EC" id="1.17.4.1" evidence="1"/>
<dbReference type="InterPro" id="IPR012348">
    <property type="entry name" value="RNR-like"/>
</dbReference>
<keyword evidence="1" id="KW-0560">Oxidoreductase</keyword>
<dbReference type="GO" id="GO:0004748">
    <property type="term" value="F:ribonucleoside-diphosphate reductase activity, thioredoxin disulfide as acceptor"/>
    <property type="evidence" value="ECO:0007669"/>
    <property type="project" value="UniProtKB-EC"/>
</dbReference>
<dbReference type="EMBL" id="UOFD01000080">
    <property type="protein sequence ID" value="VAW54932.1"/>
    <property type="molecule type" value="Genomic_DNA"/>
</dbReference>
<proteinExistence type="predicted"/>
<evidence type="ECO:0000313" key="1">
    <source>
        <dbReference type="EMBL" id="VAW54932.1"/>
    </source>
</evidence>
<dbReference type="InterPro" id="IPR009078">
    <property type="entry name" value="Ferritin-like_SF"/>
</dbReference>
<organism evidence="1">
    <name type="scientific">hydrothermal vent metagenome</name>
    <dbReference type="NCBI Taxonomy" id="652676"/>
    <lineage>
        <taxon>unclassified sequences</taxon>
        <taxon>metagenomes</taxon>
        <taxon>ecological metagenomes</taxon>
    </lineage>
</organism>
<gene>
    <name evidence="1" type="ORF">MNBD_GAMMA06-190</name>
</gene>
<feature type="non-terminal residue" evidence="1">
    <location>
        <position position="1"/>
    </location>
</feature>
<dbReference type="Gene3D" id="1.10.620.20">
    <property type="entry name" value="Ribonucleotide Reductase, subunit A"/>
    <property type="match status" value="1"/>
</dbReference>
<reference evidence="1" key="1">
    <citation type="submission" date="2018-06" db="EMBL/GenBank/DDBJ databases">
        <authorList>
            <person name="Zhirakovskaya E."/>
        </authorList>
    </citation>
    <scope>NUCLEOTIDE SEQUENCE</scope>
</reference>
<accession>A0A3B0WUV5</accession>
<name>A0A3B0WUV5_9ZZZZ</name>
<dbReference type="AlphaFoldDB" id="A0A3B0WUV5"/>